<reference evidence="6" key="1">
    <citation type="journal article" date="2019" name="Int. J. Syst. Evol. Microbiol.">
        <title>The Global Catalogue of Microorganisms (GCM) 10K type strain sequencing project: providing services to taxonomists for standard genome sequencing and annotation.</title>
        <authorList>
            <consortium name="The Broad Institute Genomics Platform"/>
            <consortium name="The Broad Institute Genome Sequencing Center for Infectious Disease"/>
            <person name="Wu L."/>
            <person name="Ma J."/>
        </authorList>
    </citation>
    <scope>NUCLEOTIDE SEQUENCE [LARGE SCALE GENOMIC DNA]</scope>
    <source>
        <strain evidence="6">KCTC 12907</strain>
    </source>
</reference>
<dbReference type="Pfam" id="PF12833">
    <property type="entry name" value="HTH_18"/>
    <property type="match status" value="1"/>
</dbReference>
<dbReference type="Proteomes" id="UP001596378">
    <property type="component" value="Unassembled WGS sequence"/>
</dbReference>
<name>A0ABW2FCQ7_9BACL</name>
<evidence type="ECO:0000313" key="6">
    <source>
        <dbReference type="Proteomes" id="UP001596378"/>
    </source>
</evidence>
<dbReference type="InterPro" id="IPR018060">
    <property type="entry name" value="HTH_AraC"/>
</dbReference>
<keyword evidence="1" id="KW-0805">Transcription regulation</keyword>
<dbReference type="PANTHER" id="PTHR43280">
    <property type="entry name" value="ARAC-FAMILY TRANSCRIPTIONAL REGULATOR"/>
    <property type="match status" value="1"/>
</dbReference>
<gene>
    <name evidence="5" type="ORF">ACFQMJ_20100</name>
</gene>
<evidence type="ECO:0000259" key="4">
    <source>
        <dbReference type="PROSITE" id="PS01124"/>
    </source>
</evidence>
<proteinExistence type="predicted"/>
<keyword evidence="6" id="KW-1185">Reference proteome</keyword>
<dbReference type="RefSeq" id="WP_378053134.1">
    <property type="nucleotide sequence ID" value="NZ_JBHMDN010000073.1"/>
</dbReference>
<dbReference type="Pfam" id="PF17853">
    <property type="entry name" value="GGDEF_2"/>
    <property type="match status" value="1"/>
</dbReference>
<feature type="domain" description="HTH araC/xylS-type" evidence="4">
    <location>
        <begin position="288"/>
        <end position="385"/>
    </location>
</feature>
<keyword evidence="3" id="KW-0804">Transcription</keyword>
<protein>
    <submittedName>
        <fullName evidence="5">Helix-turn-helix domain-containing protein</fullName>
    </submittedName>
</protein>
<dbReference type="InterPro" id="IPR041522">
    <property type="entry name" value="CdaR_GGDEF"/>
</dbReference>
<dbReference type="PROSITE" id="PS01124">
    <property type="entry name" value="HTH_ARAC_FAMILY_2"/>
    <property type="match status" value="1"/>
</dbReference>
<dbReference type="PANTHER" id="PTHR43280:SF10">
    <property type="entry name" value="REGULATORY PROTEIN POCR"/>
    <property type="match status" value="1"/>
</dbReference>
<organism evidence="5 6">
    <name type="scientific">Cohnella cellulosilytica</name>
    <dbReference type="NCBI Taxonomy" id="986710"/>
    <lineage>
        <taxon>Bacteria</taxon>
        <taxon>Bacillati</taxon>
        <taxon>Bacillota</taxon>
        <taxon>Bacilli</taxon>
        <taxon>Bacillales</taxon>
        <taxon>Paenibacillaceae</taxon>
        <taxon>Cohnella</taxon>
    </lineage>
</organism>
<dbReference type="InterPro" id="IPR009057">
    <property type="entry name" value="Homeodomain-like_sf"/>
</dbReference>
<dbReference type="SMART" id="SM00342">
    <property type="entry name" value="HTH_ARAC"/>
    <property type="match status" value="1"/>
</dbReference>
<accession>A0ABW2FCQ7</accession>
<dbReference type="SUPFAM" id="SSF46689">
    <property type="entry name" value="Homeodomain-like"/>
    <property type="match status" value="1"/>
</dbReference>
<evidence type="ECO:0000256" key="2">
    <source>
        <dbReference type="ARBA" id="ARBA00023125"/>
    </source>
</evidence>
<dbReference type="EMBL" id="JBHTAI010000012">
    <property type="protein sequence ID" value="MFC7150843.1"/>
    <property type="molecule type" value="Genomic_DNA"/>
</dbReference>
<evidence type="ECO:0000313" key="5">
    <source>
        <dbReference type="EMBL" id="MFC7150843.1"/>
    </source>
</evidence>
<evidence type="ECO:0000256" key="3">
    <source>
        <dbReference type="ARBA" id="ARBA00023163"/>
    </source>
</evidence>
<dbReference type="PRINTS" id="PR00032">
    <property type="entry name" value="HTHARAC"/>
</dbReference>
<dbReference type="InterPro" id="IPR020449">
    <property type="entry name" value="Tscrpt_reg_AraC-type_HTH"/>
</dbReference>
<sequence>MKNGTVEVYDRAYRTMIRDWVLRDLMFGGGRDTSELQEMLAHAGVNPHYAFPAVALFDPGAGKQDDNRRAVKLRETLEGRAPDGAEVFANGAGQIGLLFSRSASDELESLRRESEAALRGPVSVGVGNSCSRLTDIRLSYEQAQAALRHKFYRGTNRVIRYAQVPPSHALREYPLKRELELARRIPKLEDEEAIARDVSGFYRELLQDGPIEIDHIYELTIRLLAGVENRLTPDEQEDGGRIRHEIVPILRMETLEEIERFVSGYFADLREEFHRREREKDVRRSVIQQTIVYMEAECRHATLDSVARRVYMTPTYLSMLFRANTGRTFIEQLTDIRINKAKEMLRSTCLKNYEVAEKVGYRDSRYFSQIFKKKVGLSPSEYRESVTG</sequence>
<comment type="caution">
    <text evidence="5">The sequence shown here is derived from an EMBL/GenBank/DDBJ whole genome shotgun (WGS) entry which is preliminary data.</text>
</comment>
<keyword evidence="2" id="KW-0238">DNA-binding</keyword>
<dbReference type="Gene3D" id="1.10.10.60">
    <property type="entry name" value="Homeodomain-like"/>
    <property type="match status" value="2"/>
</dbReference>
<evidence type="ECO:0000256" key="1">
    <source>
        <dbReference type="ARBA" id="ARBA00023015"/>
    </source>
</evidence>